<protein>
    <submittedName>
        <fullName evidence="1">Uncharacterized protein</fullName>
    </submittedName>
</protein>
<evidence type="ECO:0000313" key="1">
    <source>
        <dbReference type="EMBL" id="RID83885.1"/>
    </source>
</evidence>
<reference evidence="1 2" key="1">
    <citation type="submission" date="2018-08" db="EMBL/GenBank/DDBJ databases">
        <title>Bacillus jemisoniae sp. nov., Bacillus chryseoplanitiae sp. nov., Bacillus resnikiae sp. nov., and Bacillus frankliniae sp. nov., isolated from Viking spacecraft and associated surfaces.</title>
        <authorList>
            <person name="Seuylemezian A."/>
            <person name="Vaishampayan P."/>
        </authorList>
    </citation>
    <scope>NUCLEOTIDE SEQUENCE [LARGE SCALE GENOMIC DNA]</scope>
    <source>
        <strain evidence="1 2">JJ-247</strain>
    </source>
</reference>
<sequence>MCLGHYRNGQNDSFFHKAFFVEQKNNCRGEWKNMKRFTAVMMTAALTAGILSGCGFGSEKKELSLDSKHKPLPDYVLNASPIVQETYMLAAQYPEVVSSVPCYCGCNEQDGHESNLDCFIDQMGPDNEVLEWDAMSIS</sequence>
<dbReference type="AlphaFoldDB" id="A0A398B218"/>
<comment type="caution">
    <text evidence="1">The sequence shown here is derived from an EMBL/GenBank/DDBJ whole genome shotgun (WGS) entry which is preliminary data.</text>
</comment>
<proteinExistence type="predicted"/>
<keyword evidence="2" id="KW-1185">Reference proteome</keyword>
<accession>A0A398B218</accession>
<gene>
    <name evidence="1" type="ORF">D1970_14905</name>
</gene>
<evidence type="ECO:0000313" key="2">
    <source>
        <dbReference type="Proteomes" id="UP000265816"/>
    </source>
</evidence>
<dbReference type="Pfam" id="PF13798">
    <property type="entry name" value="PCYCGC"/>
    <property type="match status" value="1"/>
</dbReference>
<dbReference type="InterPro" id="IPR025673">
    <property type="entry name" value="PCYCGC"/>
</dbReference>
<name>A0A398B218_9BACI</name>
<dbReference type="Proteomes" id="UP000265816">
    <property type="component" value="Unassembled WGS sequence"/>
</dbReference>
<organism evidence="1 2">
    <name type="scientific">Mesobacillus zeae</name>
    <dbReference type="NCBI Taxonomy" id="1917180"/>
    <lineage>
        <taxon>Bacteria</taxon>
        <taxon>Bacillati</taxon>
        <taxon>Bacillota</taxon>
        <taxon>Bacilli</taxon>
        <taxon>Bacillales</taxon>
        <taxon>Bacillaceae</taxon>
        <taxon>Mesobacillus</taxon>
    </lineage>
</organism>
<dbReference type="EMBL" id="QWVT01000024">
    <property type="protein sequence ID" value="RID83885.1"/>
    <property type="molecule type" value="Genomic_DNA"/>
</dbReference>
<dbReference type="OrthoDB" id="2654667at2"/>